<name>A0ACC2P3X7_9HYME</name>
<dbReference type="EMBL" id="CM056742">
    <property type="protein sequence ID" value="KAJ8677239.1"/>
    <property type="molecule type" value="Genomic_DNA"/>
</dbReference>
<evidence type="ECO:0000313" key="1">
    <source>
        <dbReference type="EMBL" id="KAJ8677239.1"/>
    </source>
</evidence>
<keyword evidence="2" id="KW-1185">Reference proteome</keyword>
<gene>
    <name evidence="1" type="ORF">QAD02_013026</name>
</gene>
<accession>A0ACC2P3X7</accession>
<organism evidence="1 2">
    <name type="scientific">Eretmocerus hayati</name>
    <dbReference type="NCBI Taxonomy" id="131215"/>
    <lineage>
        <taxon>Eukaryota</taxon>
        <taxon>Metazoa</taxon>
        <taxon>Ecdysozoa</taxon>
        <taxon>Arthropoda</taxon>
        <taxon>Hexapoda</taxon>
        <taxon>Insecta</taxon>
        <taxon>Pterygota</taxon>
        <taxon>Neoptera</taxon>
        <taxon>Endopterygota</taxon>
        <taxon>Hymenoptera</taxon>
        <taxon>Apocrita</taxon>
        <taxon>Proctotrupomorpha</taxon>
        <taxon>Chalcidoidea</taxon>
        <taxon>Aphelinidae</taxon>
        <taxon>Aphelininae</taxon>
        <taxon>Eretmocerus</taxon>
    </lineage>
</organism>
<evidence type="ECO:0000313" key="2">
    <source>
        <dbReference type="Proteomes" id="UP001239111"/>
    </source>
</evidence>
<proteinExistence type="predicted"/>
<comment type="caution">
    <text evidence="1">The sequence shown here is derived from an EMBL/GenBank/DDBJ whole genome shotgun (WGS) entry which is preliminary data.</text>
</comment>
<protein>
    <submittedName>
        <fullName evidence="1">Uncharacterized protein</fullName>
    </submittedName>
</protein>
<dbReference type="Proteomes" id="UP001239111">
    <property type="component" value="Chromosome 2"/>
</dbReference>
<sequence length="451" mass="51322">MDQRARGLKKASNIGLYHLKTQRRFQDRLEEGRKCLEEIKTHHRSPFEKHSAVGEFPRIGHQDHETRTTRGSHREGGDVNCVTSIFACSTAGFDQGNAKDTSDTEIYDSRGFDPRNEAGLALFNYYSSANSSCVENERESSNKVHDLKNTPSSSKRTIQAMRQLNSDEAIEEDLESPKRKRFKNNSCEKNEVGHRSDRLNDGNKSRGSTGGEVISSSKTLLKKSHSGDTHDSSFSQPIRKRKRIVEVDEIDDVEGVCSSDDELDYEEMKDFLDSTRGRSKKFTDLLNIVMFPASNMTVEDISNMVQAIYLRHKISKAARNAFLELIKTIAGPEYKHISISEYYVSKFSKPKNDNKTYKFYCSECFKTISEPLLKANIRKSSPGKCDSCEKGCNLSTKNNNFYINMDVEYQLRTLLENQDILNSLLDSVGNIKERNNKISDYITDVHDGEIY</sequence>
<reference evidence="1" key="1">
    <citation type="submission" date="2023-04" db="EMBL/GenBank/DDBJ databases">
        <title>A chromosome-level genome assembly of the parasitoid wasp Eretmocerus hayati.</title>
        <authorList>
            <person name="Zhong Y."/>
            <person name="Liu S."/>
            <person name="Liu Y."/>
        </authorList>
    </citation>
    <scope>NUCLEOTIDE SEQUENCE</scope>
    <source>
        <strain evidence="1">ZJU_SS_LIU_2023</strain>
    </source>
</reference>